<dbReference type="InterPro" id="IPR036864">
    <property type="entry name" value="Zn2-C6_fun-type_DNA-bd_sf"/>
</dbReference>
<evidence type="ECO:0000256" key="1">
    <source>
        <dbReference type="ARBA" id="ARBA00004123"/>
    </source>
</evidence>
<name>A0A2T4C4T7_TRILO</name>
<dbReference type="EMBL" id="KZ679132">
    <property type="protein sequence ID" value="PTB76587.1"/>
    <property type="molecule type" value="Genomic_DNA"/>
</dbReference>
<dbReference type="Gene3D" id="4.10.240.10">
    <property type="entry name" value="Zn(2)-C6 fungal-type DNA-binding domain"/>
    <property type="match status" value="1"/>
</dbReference>
<keyword evidence="2" id="KW-0539">Nucleus</keyword>
<gene>
    <name evidence="5" type="ORF">M440DRAFT_1470518</name>
</gene>
<reference evidence="5 6" key="1">
    <citation type="submission" date="2016-07" db="EMBL/GenBank/DDBJ databases">
        <title>Multiple horizontal gene transfer events from other fungi enriched the ability of initially mycotrophic Trichoderma (Ascomycota) to feed on dead plant biomass.</title>
        <authorList>
            <consortium name="DOE Joint Genome Institute"/>
            <person name="Aerts A."/>
            <person name="Atanasova L."/>
            <person name="Chenthamara K."/>
            <person name="Zhang J."/>
            <person name="Grujic M."/>
            <person name="Henrissat B."/>
            <person name="Kuo A."/>
            <person name="Salamov A."/>
            <person name="Lipzen A."/>
            <person name="Labutti K."/>
            <person name="Barry K."/>
            <person name="Miao Y."/>
            <person name="Rahimi M.J."/>
            <person name="Shen Q."/>
            <person name="Grigoriev I.V."/>
            <person name="Kubicek C.P."/>
            <person name="Druzhinina I.S."/>
        </authorList>
    </citation>
    <scope>NUCLEOTIDE SEQUENCE [LARGE SCALE GENOMIC DNA]</scope>
    <source>
        <strain evidence="5 6">ATCC 18648</strain>
    </source>
</reference>
<protein>
    <recommendedName>
        <fullName evidence="4">Zn(2)-C6 fungal-type domain-containing protein</fullName>
    </recommendedName>
</protein>
<dbReference type="SMART" id="SM00066">
    <property type="entry name" value="GAL4"/>
    <property type="match status" value="1"/>
</dbReference>
<dbReference type="GO" id="GO:0008270">
    <property type="term" value="F:zinc ion binding"/>
    <property type="evidence" value="ECO:0007669"/>
    <property type="project" value="InterPro"/>
</dbReference>
<dbReference type="Pfam" id="PF00172">
    <property type="entry name" value="Zn_clus"/>
    <property type="match status" value="1"/>
</dbReference>
<dbReference type="OrthoDB" id="416217at2759"/>
<dbReference type="GO" id="GO:0000981">
    <property type="term" value="F:DNA-binding transcription factor activity, RNA polymerase II-specific"/>
    <property type="evidence" value="ECO:0007669"/>
    <property type="project" value="InterPro"/>
</dbReference>
<sequence length="452" mass="50140">MASIPAASSPSSPAKSKSIRPHRKSRTGCKTCKRRKVKCDEGKPCGNCNSFGVTCDLAPEAFVDVPSPVVSAKRRGRGRPRKDWTLEDTSAFTPNSVLQELNGESLNIGQAELLLHFVNHTSRTLADDTPMIDFWKHNAPQIGVSQPFVLHLILAVGAFHLTHETCDSSIMKPTSSPSRGSRNEYLSLARRHFTAGLSGFTSQLSHPTHDNCGALYLGAMMTTYCTFADGPTSLDDLLICTTSPTSHEDKEGQSSCVHHAAITTAHCTWMPFVRGVHLLRSSFTPDVLFGGLMKPFNSGSSEETLSEPVCVRDGFRRLDWEHSCLQLSDWVGGGSNDACRLAMDGLICIYAAIYGYSRADGGICYNGPSINQFVFGWLYRMDQTFVECVRRREPRALLILAYYAVLLNQDTVHHGWYIEGWNSHIINRVGKMLGEENGRRFMQWPEQCGIRR</sequence>
<evidence type="ECO:0000256" key="3">
    <source>
        <dbReference type="SAM" id="MobiDB-lite"/>
    </source>
</evidence>
<dbReference type="PROSITE" id="PS00354">
    <property type="entry name" value="HMGI_Y"/>
    <property type="match status" value="1"/>
</dbReference>
<dbReference type="GO" id="GO:0005634">
    <property type="term" value="C:nucleus"/>
    <property type="evidence" value="ECO:0007669"/>
    <property type="project" value="UniProtKB-SubCell"/>
</dbReference>
<dbReference type="InterPro" id="IPR001138">
    <property type="entry name" value="Zn2Cys6_DnaBD"/>
</dbReference>
<keyword evidence="6" id="KW-1185">Reference proteome</keyword>
<dbReference type="Proteomes" id="UP000240760">
    <property type="component" value="Unassembled WGS sequence"/>
</dbReference>
<comment type="subcellular location">
    <subcellularLocation>
        <location evidence="1">Nucleus</location>
    </subcellularLocation>
</comment>
<evidence type="ECO:0000313" key="5">
    <source>
        <dbReference type="EMBL" id="PTB76587.1"/>
    </source>
</evidence>
<feature type="domain" description="Zn(2)-C6 fungal-type" evidence="4">
    <location>
        <begin position="28"/>
        <end position="57"/>
    </location>
</feature>
<dbReference type="InterPro" id="IPR052400">
    <property type="entry name" value="Zn2-C6_fungal_TF"/>
</dbReference>
<evidence type="ECO:0000256" key="2">
    <source>
        <dbReference type="ARBA" id="ARBA00023242"/>
    </source>
</evidence>
<evidence type="ECO:0000259" key="4">
    <source>
        <dbReference type="PROSITE" id="PS50048"/>
    </source>
</evidence>
<dbReference type="AlphaFoldDB" id="A0A2T4C4T7"/>
<feature type="compositionally biased region" description="Basic residues" evidence="3">
    <location>
        <begin position="17"/>
        <end position="30"/>
    </location>
</feature>
<dbReference type="CDD" id="cd00067">
    <property type="entry name" value="GAL4"/>
    <property type="match status" value="1"/>
</dbReference>
<dbReference type="PROSITE" id="PS00463">
    <property type="entry name" value="ZN2_CY6_FUNGAL_1"/>
    <property type="match status" value="1"/>
</dbReference>
<dbReference type="InterPro" id="IPR000637">
    <property type="entry name" value="HMGI/Y_DNA-bd_CS"/>
</dbReference>
<feature type="region of interest" description="Disordered" evidence="3">
    <location>
        <begin position="1"/>
        <end position="30"/>
    </location>
</feature>
<evidence type="ECO:0000313" key="6">
    <source>
        <dbReference type="Proteomes" id="UP000240760"/>
    </source>
</evidence>
<dbReference type="PANTHER" id="PTHR47657">
    <property type="entry name" value="STEROL REGULATORY ELEMENT-BINDING PROTEIN ECM22"/>
    <property type="match status" value="1"/>
</dbReference>
<dbReference type="STRING" id="983965.A0A2T4C4T7"/>
<dbReference type="PROSITE" id="PS50048">
    <property type="entry name" value="ZN2_CY6_FUNGAL_2"/>
    <property type="match status" value="1"/>
</dbReference>
<dbReference type="SUPFAM" id="SSF57701">
    <property type="entry name" value="Zn2/Cys6 DNA-binding domain"/>
    <property type="match status" value="1"/>
</dbReference>
<proteinExistence type="predicted"/>
<feature type="compositionally biased region" description="Low complexity" evidence="3">
    <location>
        <begin position="1"/>
        <end position="16"/>
    </location>
</feature>
<accession>A0A2T4C4T7</accession>
<dbReference type="PANTHER" id="PTHR47657:SF13">
    <property type="entry name" value="ZN(2)-C6 FUNGAL-TYPE DOMAIN-CONTAINING PROTEIN-RELATED"/>
    <property type="match status" value="1"/>
</dbReference>
<organism evidence="5 6">
    <name type="scientific">Trichoderma longibrachiatum ATCC 18648</name>
    <dbReference type="NCBI Taxonomy" id="983965"/>
    <lineage>
        <taxon>Eukaryota</taxon>
        <taxon>Fungi</taxon>
        <taxon>Dikarya</taxon>
        <taxon>Ascomycota</taxon>
        <taxon>Pezizomycotina</taxon>
        <taxon>Sordariomycetes</taxon>
        <taxon>Hypocreomycetidae</taxon>
        <taxon>Hypocreales</taxon>
        <taxon>Hypocreaceae</taxon>
        <taxon>Trichoderma</taxon>
    </lineage>
</organism>